<comment type="caution">
    <text evidence="3">The sequence shown here is derived from an EMBL/GenBank/DDBJ whole genome shotgun (WGS) entry which is preliminary data.</text>
</comment>
<feature type="compositionally biased region" description="Basic and acidic residues" evidence="1">
    <location>
        <begin position="101"/>
        <end position="120"/>
    </location>
</feature>
<dbReference type="RefSeq" id="WP_008542484.1">
    <property type="nucleotide sequence ID" value="NZ_JH604974.1"/>
</dbReference>
<evidence type="ECO:0000259" key="2">
    <source>
        <dbReference type="Pfam" id="PF13362"/>
    </source>
</evidence>
<dbReference type="STRING" id="762967.HMPREF9440_01496"/>
<name>H3KFH9_9BURK</name>
<dbReference type="CDD" id="cd01029">
    <property type="entry name" value="TOPRIM_primases"/>
    <property type="match status" value="1"/>
</dbReference>
<proteinExistence type="predicted"/>
<sequence length="359" mass="39055">MLKHESLREKRRGQDKAAPTFGARAYFGTLADACAAVGVAPRQPVAGRWVLANLSDDTHGRGDGRIKLFADGRGGLVQNWKTGDLVGWFDDYGRSLTPAEQAERERMAEEARREAEEDERRRRERGFSICGLILGEAEAVSSHPYLERKHVQPDGALYVLDADRINAVLSHYPEDDGRTYRLFSPKSGKPMTGPVLIVPMSIGIASTGFAPVSLEFIGSDGGKLFLPGVPRKGAYWLPLDLKIRLELRQTLPERIGVAEGVATALSVSQLCRFPVVSAMCAQNMTATAVALRGMCPRADLVVLGDCDGGAEHAERAARLSAGRVLFPQFDDALRAQFKALTGGDKPTDFNDFFIAKGVL</sequence>
<protein>
    <recommendedName>
        <fullName evidence="2">Toprim domain-containing protein</fullName>
    </recommendedName>
</protein>
<dbReference type="HOGENOM" id="CLU_868566_0_0_4"/>
<accession>H3KFH9</accession>
<keyword evidence="4" id="KW-1185">Reference proteome</keyword>
<feature type="region of interest" description="Disordered" evidence="1">
    <location>
        <begin position="100"/>
        <end position="120"/>
    </location>
</feature>
<organism evidence="3 4">
    <name type="scientific">Sutterella parvirubra YIT 11816</name>
    <dbReference type="NCBI Taxonomy" id="762967"/>
    <lineage>
        <taxon>Bacteria</taxon>
        <taxon>Pseudomonadati</taxon>
        <taxon>Pseudomonadota</taxon>
        <taxon>Betaproteobacteria</taxon>
        <taxon>Burkholderiales</taxon>
        <taxon>Sutterellaceae</taxon>
        <taxon>Sutterella</taxon>
    </lineage>
</organism>
<evidence type="ECO:0000313" key="3">
    <source>
        <dbReference type="EMBL" id="EHY31136.1"/>
    </source>
</evidence>
<dbReference type="EMBL" id="AFBQ01000218">
    <property type="protein sequence ID" value="EHY31136.1"/>
    <property type="molecule type" value="Genomic_DNA"/>
</dbReference>
<dbReference type="AlphaFoldDB" id="H3KFH9"/>
<feature type="domain" description="Toprim" evidence="2">
    <location>
        <begin position="255"/>
        <end position="357"/>
    </location>
</feature>
<gene>
    <name evidence="3" type="ORF">HMPREF9440_01496</name>
</gene>
<dbReference type="Pfam" id="PF13362">
    <property type="entry name" value="Toprim_3"/>
    <property type="match status" value="1"/>
</dbReference>
<dbReference type="Proteomes" id="UP000004956">
    <property type="component" value="Unassembled WGS sequence"/>
</dbReference>
<dbReference type="InterPro" id="IPR006171">
    <property type="entry name" value="TOPRIM_dom"/>
</dbReference>
<evidence type="ECO:0000313" key="4">
    <source>
        <dbReference type="Proteomes" id="UP000004956"/>
    </source>
</evidence>
<evidence type="ECO:0000256" key="1">
    <source>
        <dbReference type="SAM" id="MobiDB-lite"/>
    </source>
</evidence>
<dbReference type="OrthoDB" id="5959484at2"/>
<reference evidence="3 4" key="1">
    <citation type="submission" date="2011-11" db="EMBL/GenBank/DDBJ databases">
        <authorList>
            <person name="Weinstock G."/>
            <person name="Sodergren E."/>
            <person name="Clifton S."/>
            <person name="Fulton L."/>
            <person name="Fulton B."/>
            <person name="Courtney L."/>
            <person name="Fronick C."/>
            <person name="Harrison M."/>
            <person name="Strong C."/>
            <person name="Farmer C."/>
            <person name="Delahaunty K."/>
            <person name="Markovic C."/>
            <person name="Hall O."/>
            <person name="Minx P."/>
            <person name="Tomlinson C."/>
            <person name="Mitreva M."/>
            <person name="Hou S."/>
            <person name="Chen J."/>
            <person name="Wollam A."/>
            <person name="Pepin K.H."/>
            <person name="Johnson M."/>
            <person name="Bhonagiri V."/>
            <person name="Zhang X."/>
            <person name="Suruliraj S."/>
            <person name="Warren W."/>
            <person name="Chinwalla A."/>
            <person name="Mardis E.R."/>
            <person name="Wilson R.K."/>
        </authorList>
    </citation>
    <scope>NUCLEOTIDE SEQUENCE [LARGE SCALE GENOMIC DNA]</scope>
    <source>
        <strain evidence="3 4">YIT 11816</strain>
    </source>
</reference>
<dbReference type="InterPro" id="IPR034154">
    <property type="entry name" value="TOPRIM_DnaG/twinkle"/>
</dbReference>